<keyword evidence="1" id="KW-0391">Immunity</keyword>
<protein>
    <submittedName>
        <fullName evidence="5">Immunoglobulin heavy variable 11-2</fullName>
    </submittedName>
</protein>
<reference evidence="5" key="1">
    <citation type="submission" date="2023-09" db="UniProtKB">
        <authorList>
            <consortium name="Ensembl"/>
        </authorList>
    </citation>
    <scope>IDENTIFICATION</scope>
</reference>
<dbReference type="SUPFAM" id="SSF48726">
    <property type="entry name" value="Immunoglobulin"/>
    <property type="match status" value="1"/>
</dbReference>
<feature type="domain" description="Immunoglobulin V-set" evidence="4">
    <location>
        <begin position="17"/>
        <end position="97"/>
    </location>
</feature>
<dbReference type="InterPro" id="IPR050199">
    <property type="entry name" value="IgHV"/>
</dbReference>
<evidence type="ECO:0000256" key="2">
    <source>
        <dbReference type="ARBA" id="ARBA00023130"/>
    </source>
</evidence>
<dbReference type="GO" id="GO:0005576">
    <property type="term" value="C:extracellular region"/>
    <property type="evidence" value="ECO:0007669"/>
    <property type="project" value="UniProtKB-ARBA"/>
</dbReference>
<accession>A0A3B4ZWI4</accession>
<sequence length="104" mass="11724">GAELRRLVSGELMGPGAAALANCGYAHSRVSYWMHWVRQAPGKGLEWIAIIEDNSNRIYYSQSVQGRFTISRDNSKEQLFLQMNRVIEANAVYFCSLTNTYSTS</sequence>
<name>A0A3B4ZWI4_9TELE</name>
<keyword evidence="2" id="KW-1064">Adaptive immunity</keyword>
<dbReference type="Gene3D" id="2.60.40.10">
    <property type="entry name" value="Immunoglobulins"/>
    <property type="match status" value="1"/>
</dbReference>
<dbReference type="AlphaFoldDB" id="A0A3B4ZWI4"/>
<organism evidence="5">
    <name type="scientific">Stegastes partitus</name>
    <name type="common">bicolor damselfish</name>
    <dbReference type="NCBI Taxonomy" id="144197"/>
    <lineage>
        <taxon>Eukaryota</taxon>
        <taxon>Metazoa</taxon>
        <taxon>Chordata</taxon>
        <taxon>Craniata</taxon>
        <taxon>Vertebrata</taxon>
        <taxon>Euteleostomi</taxon>
        <taxon>Actinopterygii</taxon>
        <taxon>Neopterygii</taxon>
        <taxon>Teleostei</taxon>
        <taxon>Neoteleostei</taxon>
        <taxon>Acanthomorphata</taxon>
        <taxon>Ovalentaria</taxon>
        <taxon>Pomacentridae</taxon>
        <taxon>Stegastes</taxon>
    </lineage>
</organism>
<dbReference type="STRING" id="144197.ENSSPAP00000012151"/>
<evidence type="ECO:0000256" key="1">
    <source>
        <dbReference type="ARBA" id="ARBA00022859"/>
    </source>
</evidence>
<dbReference type="Pfam" id="PF07686">
    <property type="entry name" value="V-set"/>
    <property type="match status" value="1"/>
</dbReference>
<dbReference type="GO" id="GO:0019814">
    <property type="term" value="C:immunoglobulin complex"/>
    <property type="evidence" value="ECO:0007669"/>
    <property type="project" value="UniProtKB-KW"/>
</dbReference>
<dbReference type="SMART" id="SM00406">
    <property type="entry name" value="IGv"/>
    <property type="match status" value="1"/>
</dbReference>
<dbReference type="InterPro" id="IPR036179">
    <property type="entry name" value="Ig-like_dom_sf"/>
</dbReference>
<dbReference type="PANTHER" id="PTHR23266">
    <property type="entry name" value="IMMUNOGLOBULIN HEAVY CHAIN"/>
    <property type="match status" value="1"/>
</dbReference>
<dbReference type="GeneTree" id="ENSGT01150000286993"/>
<dbReference type="InterPro" id="IPR013783">
    <property type="entry name" value="Ig-like_fold"/>
</dbReference>
<evidence type="ECO:0000256" key="3">
    <source>
        <dbReference type="ARBA" id="ARBA00043265"/>
    </source>
</evidence>
<evidence type="ECO:0000259" key="4">
    <source>
        <dbReference type="SMART" id="SM00406"/>
    </source>
</evidence>
<proteinExistence type="predicted"/>
<evidence type="ECO:0000313" key="5">
    <source>
        <dbReference type="Ensembl" id="ENSSPAP00000012151.1"/>
    </source>
</evidence>
<dbReference type="InterPro" id="IPR013106">
    <property type="entry name" value="Ig_V-set"/>
</dbReference>
<dbReference type="Ensembl" id="ENSSPAT00000012357.1">
    <property type="protein sequence ID" value="ENSSPAP00000012151.1"/>
    <property type="gene ID" value="ENSSPAG00000009210.1"/>
</dbReference>
<dbReference type="GO" id="GO:0002250">
    <property type="term" value="P:adaptive immune response"/>
    <property type="evidence" value="ECO:0007669"/>
    <property type="project" value="UniProtKB-KW"/>
</dbReference>
<keyword evidence="3" id="KW-1280">Immunoglobulin</keyword>